<evidence type="ECO:0000256" key="3">
    <source>
        <dbReference type="ARBA" id="ARBA00022692"/>
    </source>
</evidence>
<keyword evidence="14" id="KW-1185">Reference proteome</keyword>
<dbReference type="Pfam" id="PF01580">
    <property type="entry name" value="FtsK_SpoIIIE"/>
    <property type="match status" value="3"/>
</dbReference>
<evidence type="ECO:0000256" key="7">
    <source>
        <dbReference type="ARBA" id="ARBA00022989"/>
    </source>
</evidence>
<dbReference type="InterPro" id="IPR027417">
    <property type="entry name" value="P-loop_NTPase"/>
</dbReference>
<evidence type="ECO:0000259" key="12">
    <source>
        <dbReference type="PROSITE" id="PS50901"/>
    </source>
</evidence>
<feature type="region of interest" description="Disordered" evidence="10">
    <location>
        <begin position="1"/>
        <end position="27"/>
    </location>
</feature>
<evidence type="ECO:0000256" key="8">
    <source>
        <dbReference type="ARBA" id="ARBA00023136"/>
    </source>
</evidence>
<keyword evidence="4" id="KW-0677">Repeat</keyword>
<evidence type="ECO:0000313" key="13">
    <source>
        <dbReference type="EMBL" id="RVW11565.1"/>
    </source>
</evidence>
<feature type="domain" description="FtsK" evidence="12">
    <location>
        <begin position="815"/>
        <end position="1013"/>
    </location>
</feature>
<protein>
    <submittedName>
        <fullName evidence="13">Type VII secretion protein EccCa</fullName>
    </submittedName>
</protein>
<keyword evidence="8 11" id="KW-0472">Membrane</keyword>
<dbReference type="PROSITE" id="PS50901">
    <property type="entry name" value="FTSK"/>
    <property type="match status" value="3"/>
</dbReference>
<dbReference type="InterPro" id="IPR002543">
    <property type="entry name" value="FtsK_dom"/>
</dbReference>
<dbReference type="RefSeq" id="WP_127914689.1">
    <property type="nucleotide sequence ID" value="NZ_RKLP01000001.1"/>
</dbReference>
<keyword evidence="6 9" id="KW-0067">ATP-binding</keyword>
<dbReference type="Gene3D" id="3.40.50.300">
    <property type="entry name" value="P-loop containing nucleotide triphosphate hydrolases"/>
    <property type="match status" value="4"/>
</dbReference>
<name>A0A438BKT3_9NOCA</name>
<evidence type="ECO:0000256" key="5">
    <source>
        <dbReference type="ARBA" id="ARBA00022741"/>
    </source>
</evidence>
<dbReference type="Proteomes" id="UP000286208">
    <property type="component" value="Unassembled WGS sequence"/>
</dbReference>
<dbReference type="GO" id="GO:0005524">
    <property type="term" value="F:ATP binding"/>
    <property type="evidence" value="ECO:0007669"/>
    <property type="project" value="UniProtKB-UniRule"/>
</dbReference>
<dbReference type="InterPro" id="IPR050206">
    <property type="entry name" value="FtsK/SpoIIIE/SftA"/>
</dbReference>
<feature type="compositionally biased region" description="Basic residues" evidence="10">
    <location>
        <begin position="1"/>
        <end position="11"/>
    </location>
</feature>
<dbReference type="InterPro" id="IPR023836">
    <property type="entry name" value="EccCa-like_Actinobacteria"/>
</dbReference>
<dbReference type="PANTHER" id="PTHR22683:SF1">
    <property type="entry name" value="TYPE VII SECRETION SYSTEM PROTEIN ESSC"/>
    <property type="match status" value="1"/>
</dbReference>
<evidence type="ECO:0000256" key="10">
    <source>
        <dbReference type="SAM" id="MobiDB-lite"/>
    </source>
</evidence>
<reference evidence="13 14" key="1">
    <citation type="submission" date="2018-11" db="EMBL/GenBank/DDBJ databases">
        <title>Rhodococcus spongicola sp. nov. and Rhodococcus xishaensis sp. nov. from marine sponges.</title>
        <authorList>
            <person name="Li L."/>
            <person name="Lin H.W."/>
        </authorList>
    </citation>
    <scope>NUCLEOTIDE SEQUENCE [LARGE SCALE GENOMIC DNA]</scope>
    <source>
        <strain evidence="13 14">CCTCC AB2014297</strain>
    </source>
</reference>
<evidence type="ECO:0000313" key="14">
    <source>
        <dbReference type="Proteomes" id="UP000286208"/>
    </source>
</evidence>
<evidence type="ECO:0000256" key="11">
    <source>
        <dbReference type="SAM" id="Phobius"/>
    </source>
</evidence>
<sequence length="1336" mass="142054">MGTVHFVRRARREAPRTPGGEVSLQTPPEIPRVTPGNLMTKLLPLVMVAAMVGMTALMFTSGMSTNPMALMFPVMMLVSMVGMLAGSGRGGGPKAAEANEDRKDYLRYLDQLRRDALDTGAQQRKALEWSHPDPGSLWTLTGTVRMWERRTTDPDYGHVRVGRGSQRLATRLIPPETGPVDDLEPVSAVSLRRFVRAHSVVADLPTAVSLRGFAAIAVDGDRAGARGLIRAMLVQLCTFHGPDQLQVAVVCGPDTAAEWDWVKWLPHAQHPDVIDGAGPARMVYGSVIELESSLGQQLSMRGRFSRSAPPTPGVPQIVVVIDGGILEGDSGAITDGGLDSVTLLDLSGYCPRLTATRGLQLVTTDGALGARSGAGVERFATADALTPQEALSAARRLAPFRIAARTAADTAEDDGAPVAAGWSRLLGIGDVGRFDPVQGWAPRHGRDRLRVPIGVGVDGSPVELDLKEAAENGMGPHGLCIGATGSGKSEFLRTLVLGLLATHSPDALNLVLVDFKGGATFLGLEDAPHVAAVITNLAEELAMVDRMKDALAGEMNRRQELLRAAGNFANVTDYEKARSAGADLAPLPALFIVVDEFSELLSQQPEFADLFVAIGRLGRSLHMHLLLASQRLEEGKLRGLDSHLSYRIGLKTFSANESRTVLGVPDAYHLPAAPGAGYLKCDSAEIVRFQASYVSGPYETERAHRSAGANAPNLDLRPRLFTTTPVALPVFEEPVIPIAPDPTPEDDGDQQSVLEVLVDRIRGRGPAAHEVWLPPLEVAPTLDQILPPAALTESVPAVSSLRAPIGVIDRPFDQRRDLLVTDLAGATGNVAVVGGPQSGKSTLLRTLIVSMAATHSPRQVQFYCLDFGGGTLSGLAGLPHVGSVANRLDVDLVRRTVAEMATLVRQRERRFRELGIESMADFRRLRGGGEGPAAAGAAEDPFGDVFLVIDGWPSIRQDFEALEAQISALAGQGLSFGVHVVLATPRWADIRPALKDQLGTRIELRLGDPADSDVGRAKAMLVPSGRPGRGITREGLHLLIALPRLDGVCRSDDLGSGVAGAVAHLGATRSGPGAPLVRMLPDRIPREDVLTAAAGHWPAPVAPGGACLSVPIGIDEAELAPVYLDFADQAHFLVFGDSACGKTTLLRGICLGLMESNTPQQAKLIIGDYRRTMLGVVEGDHLAGYAASATTFTTMMNDLAGILASRMPGPDTTQQQLRERSWWSGPEIYVVVDDYDLVATSSGNPLTPLLDYLAHAKDLGLHLIVARRSGGASRALYEPVIARMRDLVPAGMVMSGSRDEGNLIGAVRPSEQPAGRGTFIARSGTSLVQLSWLPQL</sequence>
<dbReference type="GO" id="GO:0003677">
    <property type="term" value="F:DNA binding"/>
    <property type="evidence" value="ECO:0007669"/>
    <property type="project" value="InterPro"/>
</dbReference>
<evidence type="ECO:0000256" key="4">
    <source>
        <dbReference type="ARBA" id="ARBA00022737"/>
    </source>
</evidence>
<keyword evidence="7 11" id="KW-1133">Transmembrane helix</keyword>
<feature type="binding site" evidence="9">
    <location>
        <begin position="1136"/>
        <end position="1143"/>
    </location>
    <ligand>
        <name>ATP</name>
        <dbReference type="ChEBI" id="CHEBI:30616"/>
    </ligand>
</feature>
<evidence type="ECO:0000256" key="6">
    <source>
        <dbReference type="ARBA" id="ARBA00022840"/>
    </source>
</evidence>
<keyword evidence="2" id="KW-1003">Cell membrane</keyword>
<dbReference type="GO" id="GO:0005886">
    <property type="term" value="C:plasma membrane"/>
    <property type="evidence" value="ECO:0007669"/>
    <property type="project" value="UniProtKB-SubCell"/>
</dbReference>
<dbReference type="SUPFAM" id="SSF52540">
    <property type="entry name" value="P-loop containing nucleoside triphosphate hydrolases"/>
    <property type="match status" value="3"/>
</dbReference>
<dbReference type="InterPro" id="IPR003593">
    <property type="entry name" value="AAA+_ATPase"/>
</dbReference>
<comment type="caution">
    <text evidence="13">The sequence shown here is derived from an EMBL/GenBank/DDBJ whole genome shotgun (WGS) entry which is preliminary data.</text>
</comment>
<dbReference type="NCBIfam" id="TIGR03924">
    <property type="entry name" value="T7SS_EccC_a"/>
    <property type="match status" value="1"/>
</dbReference>
<proteinExistence type="predicted"/>
<evidence type="ECO:0000256" key="2">
    <source>
        <dbReference type="ARBA" id="ARBA00022475"/>
    </source>
</evidence>
<evidence type="ECO:0000256" key="1">
    <source>
        <dbReference type="ARBA" id="ARBA00004651"/>
    </source>
</evidence>
<keyword evidence="3 11" id="KW-0812">Transmembrane</keyword>
<feature type="binding site" evidence="9">
    <location>
        <begin position="482"/>
        <end position="489"/>
    </location>
    <ligand>
        <name>ATP</name>
        <dbReference type="ChEBI" id="CHEBI:30616"/>
    </ligand>
</feature>
<dbReference type="NCBIfam" id="TIGR03925">
    <property type="entry name" value="T7SS_EccC_b"/>
    <property type="match status" value="1"/>
</dbReference>
<dbReference type="InterPro" id="IPR023837">
    <property type="entry name" value="EccCb-like_Actinobacteria"/>
</dbReference>
<comment type="subcellular location">
    <subcellularLocation>
        <location evidence="1">Cell membrane</location>
        <topology evidence="1">Multi-pass membrane protein</topology>
    </subcellularLocation>
</comment>
<gene>
    <name evidence="13" type="primary">eccCa</name>
    <name evidence="13" type="ORF">EGT67_03960</name>
</gene>
<keyword evidence="5 9" id="KW-0547">Nucleotide-binding</keyword>
<feature type="binding site" evidence="9">
    <location>
        <begin position="834"/>
        <end position="841"/>
    </location>
    <ligand>
        <name>ATP</name>
        <dbReference type="ChEBI" id="CHEBI:30616"/>
    </ligand>
</feature>
<dbReference type="SMART" id="SM00382">
    <property type="entry name" value="AAA"/>
    <property type="match status" value="3"/>
</dbReference>
<evidence type="ECO:0000256" key="9">
    <source>
        <dbReference type="PROSITE-ProRule" id="PRU00289"/>
    </source>
</evidence>
<dbReference type="EMBL" id="RKLP01000001">
    <property type="protein sequence ID" value="RVW11565.1"/>
    <property type="molecule type" value="Genomic_DNA"/>
</dbReference>
<dbReference type="PANTHER" id="PTHR22683">
    <property type="entry name" value="SPORULATION PROTEIN RELATED"/>
    <property type="match status" value="1"/>
</dbReference>
<feature type="transmembrane region" description="Helical" evidence="11">
    <location>
        <begin position="42"/>
        <end position="61"/>
    </location>
</feature>
<organism evidence="13 14">
    <name type="scientific">Prescottella agglutinans</name>
    <dbReference type="NCBI Taxonomy" id="1644129"/>
    <lineage>
        <taxon>Bacteria</taxon>
        <taxon>Bacillati</taxon>
        <taxon>Actinomycetota</taxon>
        <taxon>Actinomycetes</taxon>
        <taxon>Mycobacteriales</taxon>
        <taxon>Nocardiaceae</taxon>
        <taxon>Prescottella</taxon>
    </lineage>
</organism>
<accession>A0A438BKT3</accession>
<feature type="domain" description="FtsK" evidence="12">
    <location>
        <begin position="459"/>
        <end position="659"/>
    </location>
</feature>
<dbReference type="OrthoDB" id="9807790at2"/>
<feature type="domain" description="FtsK" evidence="12">
    <location>
        <begin position="1119"/>
        <end position="1303"/>
    </location>
</feature>